<evidence type="ECO:0000256" key="8">
    <source>
        <dbReference type="SAM" id="Phobius"/>
    </source>
</evidence>
<keyword evidence="2 8" id="KW-0812">Transmembrane</keyword>
<feature type="transmembrane region" description="Helical" evidence="8">
    <location>
        <begin position="494"/>
        <end position="515"/>
    </location>
</feature>
<evidence type="ECO:0000256" key="6">
    <source>
        <dbReference type="PROSITE-ProRule" id="PRU00339"/>
    </source>
</evidence>
<evidence type="ECO:0000256" key="5">
    <source>
        <dbReference type="ARBA" id="ARBA00023136"/>
    </source>
</evidence>
<dbReference type="Gene3D" id="2.120.10.30">
    <property type="entry name" value="TolB, C-terminal domain"/>
    <property type="match status" value="2"/>
</dbReference>
<evidence type="ECO:0000256" key="1">
    <source>
        <dbReference type="ARBA" id="ARBA00004141"/>
    </source>
</evidence>
<dbReference type="Proteomes" id="UP001519287">
    <property type="component" value="Unassembled WGS sequence"/>
</dbReference>
<dbReference type="EMBL" id="JAGGLB010000010">
    <property type="protein sequence ID" value="MBP1991805.1"/>
    <property type="molecule type" value="Genomic_DNA"/>
</dbReference>
<dbReference type="CDD" id="cd05819">
    <property type="entry name" value="NHL"/>
    <property type="match status" value="1"/>
</dbReference>
<keyword evidence="12" id="KW-1185">Reference proteome</keyword>
<feature type="domain" description="Yip1" evidence="10">
    <location>
        <begin position="477"/>
        <end position="646"/>
    </location>
</feature>
<evidence type="ECO:0000313" key="12">
    <source>
        <dbReference type="Proteomes" id="UP001519287"/>
    </source>
</evidence>
<evidence type="ECO:0000256" key="9">
    <source>
        <dbReference type="SAM" id="SignalP"/>
    </source>
</evidence>
<dbReference type="InterPro" id="IPR006977">
    <property type="entry name" value="Yip1_dom"/>
</dbReference>
<dbReference type="SUPFAM" id="SSF101898">
    <property type="entry name" value="NHL repeat"/>
    <property type="match status" value="1"/>
</dbReference>
<dbReference type="RefSeq" id="WP_209972532.1">
    <property type="nucleotide sequence ID" value="NZ_JAGGLB010000010.1"/>
</dbReference>
<accession>A0ABS4IW32</accession>
<sequence length="671" mass="76410">MNIRIPMIVLVVCCLLALLPLPVHAGLPYDSYYMDSNSDTWRQSQAVYVPDQVIQLSFMEPVDLYIDDRDLAYVVDRAANQIVVMNRDGNKLLTVGDTEGQGALNAPEGVFVTGDGTIYVADSGNRRIALFSDEGKFLRAYMKPDSSYLTEEDYFVPSKLVVDKRGVMYIVLSGDNRGLFRMDGEGRYTGYFGANKAEQSYTNWVKRLVLNKEQLEKEEANLPQPIVNAAMDAFGFLYTATPMAKSGIKKLNAGGVDAFHNRHTWHSVKIIDLAVDRDGFLYGIDFDSGTVTIYDPYGSALFAFGGIDAGTQQKGIFGYPTGIALSSRHDIWVTDSKTKQVLIFVRTGFGQDVLTGTKLYMQGRYEESKPYWEKVRMQNGMLSSIFQGLGKVDLAESKYAQAMDHFKEAYDVDGYSQAFWEVRLQWLQRYLIALLAALVIFILAVRYTLNRFSRYAAKRQWPPKLVRYTKELKDMGSVLIHPYNGFYKMKERKVSFVVMLFILLFAVLVKIMRTYGTGFIFNPVDISMINVFSELAFFTAPWVTWVIANYLVCSVKNGEGRFHEVLQASVYALVPYLFFSIPILILSNVVVLEEQVLVTSLEQIMVIWLCVLFFVMTQVIHNFEFVETLKNSLITVFTVLIIWFFLFVASGLTYNVYDFLYQLQREVAQYV</sequence>
<evidence type="ECO:0000313" key="11">
    <source>
        <dbReference type="EMBL" id="MBP1991805.1"/>
    </source>
</evidence>
<dbReference type="PROSITE" id="PS50005">
    <property type="entry name" value="TPR"/>
    <property type="match status" value="1"/>
</dbReference>
<keyword evidence="4 8" id="KW-1133">Transmembrane helix</keyword>
<evidence type="ECO:0000256" key="4">
    <source>
        <dbReference type="ARBA" id="ARBA00022989"/>
    </source>
</evidence>
<dbReference type="PANTHER" id="PTHR24104">
    <property type="entry name" value="E3 UBIQUITIN-PROTEIN LIGASE NHLRC1-RELATED"/>
    <property type="match status" value="1"/>
</dbReference>
<evidence type="ECO:0000256" key="2">
    <source>
        <dbReference type="ARBA" id="ARBA00022692"/>
    </source>
</evidence>
<comment type="subcellular location">
    <subcellularLocation>
        <location evidence="1">Membrane</location>
        <topology evidence="1">Multi-pass membrane protein</topology>
    </subcellularLocation>
</comment>
<feature type="transmembrane region" description="Helical" evidence="8">
    <location>
        <begin position="603"/>
        <end position="621"/>
    </location>
</feature>
<organism evidence="11 12">
    <name type="scientific">Paenibacillus eucommiae</name>
    <dbReference type="NCBI Taxonomy" id="1355755"/>
    <lineage>
        <taxon>Bacteria</taxon>
        <taxon>Bacillati</taxon>
        <taxon>Bacillota</taxon>
        <taxon>Bacilli</taxon>
        <taxon>Bacillales</taxon>
        <taxon>Paenibacillaceae</taxon>
        <taxon>Paenibacillus</taxon>
    </lineage>
</organism>
<feature type="transmembrane region" description="Helical" evidence="8">
    <location>
        <begin position="633"/>
        <end position="657"/>
    </location>
</feature>
<keyword evidence="9" id="KW-0732">Signal</keyword>
<proteinExistence type="predicted"/>
<keyword evidence="3" id="KW-0677">Repeat</keyword>
<feature type="signal peptide" evidence="9">
    <location>
        <begin position="1"/>
        <end position="25"/>
    </location>
</feature>
<feature type="transmembrane region" description="Helical" evidence="8">
    <location>
        <begin position="565"/>
        <end position="591"/>
    </location>
</feature>
<dbReference type="InterPro" id="IPR019734">
    <property type="entry name" value="TPR_rpt"/>
</dbReference>
<evidence type="ECO:0000256" key="7">
    <source>
        <dbReference type="PROSITE-ProRule" id="PRU00504"/>
    </source>
</evidence>
<feature type="transmembrane region" description="Helical" evidence="8">
    <location>
        <begin position="430"/>
        <end position="449"/>
    </location>
</feature>
<keyword evidence="6" id="KW-0802">TPR repeat</keyword>
<evidence type="ECO:0000256" key="3">
    <source>
        <dbReference type="ARBA" id="ARBA00022737"/>
    </source>
</evidence>
<dbReference type="InterPro" id="IPR001258">
    <property type="entry name" value="NHL_repeat"/>
</dbReference>
<feature type="repeat" description="NHL" evidence="7">
    <location>
        <begin position="93"/>
        <end position="134"/>
    </location>
</feature>
<evidence type="ECO:0000259" key="10">
    <source>
        <dbReference type="Pfam" id="PF04893"/>
    </source>
</evidence>
<dbReference type="InterPro" id="IPR011042">
    <property type="entry name" value="6-blade_b-propeller_TolB-like"/>
</dbReference>
<dbReference type="InterPro" id="IPR050952">
    <property type="entry name" value="TRIM-NHL_E3_ligases"/>
</dbReference>
<dbReference type="Pfam" id="PF01436">
    <property type="entry name" value="NHL"/>
    <property type="match status" value="1"/>
</dbReference>
<comment type="caution">
    <text evidence="11">The sequence shown here is derived from an EMBL/GenBank/DDBJ whole genome shotgun (WGS) entry which is preliminary data.</text>
</comment>
<dbReference type="Pfam" id="PF04893">
    <property type="entry name" value="Yip1"/>
    <property type="match status" value="1"/>
</dbReference>
<feature type="transmembrane region" description="Helical" evidence="8">
    <location>
        <begin position="535"/>
        <end position="553"/>
    </location>
</feature>
<reference evidence="11 12" key="1">
    <citation type="submission" date="2021-03" db="EMBL/GenBank/DDBJ databases">
        <title>Genomic Encyclopedia of Type Strains, Phase IV (KMG-IV): sequencing the most valuable type-strain genomes for metagenomic binning, comparative biology and taxonomic classification.</title>
        <authorList>
            <person name="Goeker M."/>
        </authorList>
    </citation>
    <scope>NUCLEOTIDE SEQUENCE [LARGE SCALE GENOMIC DNA]</scope>
    <source>
        <strain evidence="11 12">DSM 26048</strain>
    </source>
</reference>
<name>A0ABS4IW32_9BACL</name>
<gene>
    <name evidence="11" type="ORF">J2Z66_003412</name>
</gene>
<dbReference type="PROSITE" id="PS51125">
    <property type="entry name" value="NHL"/>
    <property type="match status" value="1"/>
</dbReference>
<feature type="chain" id="PRO_5045130686" evidence="9">
    <location>
        <begin position="26"/>
        <end position="671"/>
    </location>
</feature>
<keyword evidence="5 8" id="KW-0472">Membrane</keyword>
<dbReference type="PANTHER" id="PTHR24104:SF25">
    <property type="entry name" value="PROTEIN LIN-41"/>
    <property type="match status" value="1"/>
</dbReference>
<protein>
    <submittedName>
        <fullName evidence="11">Tetratricopeptide (TPR) repeat protein</fullName>
    </submittedName>
</protein>
<feature type="repeat" description="TPR" evidence="6">
    <location>
        <begin position="383"/>
        <end position="416"/>
    </location>
</feature>